<dbReference type="Proteomes" id="UP000887577">
    <property type="component" value="Unplaced"/>
</dbReference>
<keyword evidence="2" id="KW-1185">Reference proteome</keyword>
<proteinExistence type="predicted"/>
<dbReference type="AlphaFoldDB" id="A0A914YE49"/>
<sequence>MLLCRGYIRHVLDGKQFDKKRYYFFDDSIIAYRKQIEQLHHRQSNNVVRAVTGSGTTEITYLGSPTYPHPLPTVSQQKQHSQTNFHCIPVSCGTLPEPQFISTQNSYLTGSRIPTRSAQSQPRLPSISSQHRSPFYPPPPTQASPRAPIMWPISPVLKRSCNSPQTNDYASMIHGEINSNYVSIPPLPSNNIIGNKLYSSTIPPPNNTPNSLSTNSSTALLNIAPKLQP</sequence>
<feature type="compositionally biased region" description="Polar residues" evidence="1">
    <location>
        <begin position="114"/>
        <end position="132"/>
    </location>
</feature>
<accession>A0A914YE49</accession>
<protein>
    <submittedName>
        <fullName evidence="3">Uncharacterized protein</fullName>
    </submittedName>
</protein>
<evidence type="ECO:0000256" key="1">
    <source>
        <dbReference type="SAM" id="MobiDB-lite"/>
    </source>
</evidence>
<name>A0A914YE49_9BILA</name>
<feature type="compositionally biased region" description="Low complexity" evidence="1">
    <location>
        <begin position="208"/>
        <end position="218"/>
    </location>
</feature>
<reference evidence="3" key="1">
    <citation type="submission" date="2022-11" db="UniProtKB">
        <authorList>
            <consortium name="WormBaseParasite"/>
        </authorList>
    </citation>
    <scope>IDENTIFICATION</scope>
</reference>
<dbReference type="WBParaSite" id="PSU_v2.g17037.t1">
    <property type="protein sequence ID" value="PSU_v2.g17037.t1"/>
    <property type="gene ID" value="PSU_v2.g17037"/>
</dbReference>
<feature type="region of interest" description="Disordered" evidence="1">
    <location>
        <begin position="204"/>
        <end position="229"/>
    </location>
</feature>
<evidence type="ECO:0000313" key="2">
    <source>
        <dbReference type="Proteomes" id="UP000887577"/>
    </source>
</evidence>
<organism evidence="2 3">
    <name type="scientific">Panagrolaimus superbus</name>
    <dbReference type="NCBI Taxonomy" id="310955"/>
    <lineage>
        <taxon>Eukaryota</taxon>
        <taxon>Metazoa</taxon>
        <taxon>Ecdysozoa</taxon>
        <taxon>Nematoda</taxon>
        <taxon>Chromadorea</taxon>
        <taxon>Rhabditida</taxon>
        <taxon>Tylenchina</taxon>
        <taxon>Panagrolaimomorpha</taxon>
        <taxon>Panagrolaimoidea</taxon>
        <taxon>Panagrolaimidae</taxon>
        <taxon>Panagrolaimus</taxon>
    </lineage>
</organism>
<feature type="region of interest" description="Disordered" evidence="1">
    <location>
        <begin position="114"/>
        <end position="145"/>
    </location>
</feature>
<evidence type="ECO:0000313" key="3">
    <source>
        <dbReference type="WBParaSite" id="PSU_v2.g17037.t1"/>
    </source>
</evidence>